<dbReference type="InterPro" id="IPR036691">
    <property type="entry name" value="Endo/exonu/phosph_ase_sf"/>
</dbReference>
<dbReference type="SUPFAM" id="SSF56219">
    <property type="entry name" value="DNase I-like"/>
    <property type="match status" value="1"/>
</dbReference>
<gene>
    <name evidence="3" type="ORF">FSB_LOCUS33391</name>
</gene>
<reference evidence="3" key="1">
    <citation type="submission" date="2018-02" db="EMBL/GenBank/DDBJ databases">
        <authorList>
            <person name="Cohen D.B."/>
            <person name="Kent A.D."/>
        </authorList>
    </citation>
    <scope>NUCLEOTIDE SEQUENCE</scope>
</reference>
<dbReference type="InterPro" id="IPR026960">
    <property type="entry name" value="RVT-Znf"/>
</dbReference>
<dbReference type="InterPro" id="IPR052343">
    <property type="entry name" value="Retrotransposon-Effector_Assoc"/>
</dbReference>
<evidence type="ECO:0000259" key="1">
    <source>
        <dbReference type="Pfam" id="PF00078"/>
    </source>
</evidence>
<name>A0A2N9H1K8_FAGSY</name>
<feature type="domain" description="Reverse transcriptase" evidence="1">
    <location>
        <begin position="744"/>
        <end position="879"/>
    </location>
</feature>
<feature type="domain" description="Reverse transcriptase zinc-binding" evidence="2">
    <location>
        <begin position="66"/>
        <end position="119"/>
    </location>
</feature>
<dbReference type="Pfam" id="PF00078">
    <property type="entry name" value="RVT_1"/>
    <property type="match status" value="1"/>
</dbReference>
<evidence type="ECO:0000259" key="2">
    <source>
        <dbReference type="Pfam" id="PF13966"/>
    </source>
</evidence>
<dbReference type="PANTHER" id="PTHR46890:SF50">
    <property type="entry name" value="RNA-DIRECTED DNA POLYMERASE, EUKARYOTA, REVERSE TRANSCRIPTASE ZINC-BINDING DOMAIN PROTEIN-RELATED"/>
    <property type="match status" value="1"/>
</dbReference>
<proteinExistence type="predicted"/>
<organism evidence="3">
    <name type="scientific">Fagus sylvatica</name>
    <name type="common">Beechnut</name>
    <dbReference type="NCBI Taxonomy" id="28930"/>
    <lineage>
        <taxon>Eukaryota</taxon>
        <taxon>Viridiplantae</taxon>
        <taxon>Streptophyta</taxon>
        <taxon>Embryophyta</taxon>
        <taxon>Tracheophyta</taxon>
        <taxon>Spermatophyta</taxon>
        <taxon>Magnoliopsida</taxon>
        <taxon>eudicotyledons</taxon>
        <taxon>Gunneridae</taxon>
        <taxon>Pentapetalae</taxon>
        <taxon>rosids</taxon>
        <taxon>fabids</taxon>
        <taxon>Fagales</taxon>
        <taxon>Fagaceae</taxon>
        <taxon>Fagus</taxon>
    </lineage>
</organism>
<dbReference type="AlphaFoldDB" id="A0A2N9H1K8"/>
<dbReference type="CDD" id="cd01650">
    <property type="entry name" value="RT_nLTR_like"/>
    <property type="match status" value="1"/>
</dbReference>
<dbReference type="PANTHER" id="PTHR46890">
    <property type="entry name" value="NON-LTR RETROLELEMENT REVERSE TRANSCRIPTASE-LIKE PROTEIN-RELATED"/>
    <property type="match status" value="1"/>
</dbReference>
<sequence length="1123" mass="125841">MVVEVWGERVAFMAVCASCEVWGGCCTKRVWGTHGLGHGGISCVYECALHRDAVVGTSTGGLREWNAPQRASFFAWMAAWGRILTCDMLMRQGYAMVGWCCMRRCSGETVDHLLLHCFVMAEDRNERTFEDLESFVSQLVEFFVSYLFDWSCAWGFTTTTFFGEFLESLSANLTAHSFGAQQGGIRVPEGRNGASWACFVMELRRFFLGDIDAVVVDSSEKTIRNPLHNVRNSKSLDFRRQRVIKEDITQRPNKELLKLITCAVMSKAKWVGLSDVVGHKVDVGPSRAMVEHLNTHISGRVGLSDGSGPSLASGPIDKPEPKVDFLHNTFAPLDFQQSEDSLEASSFADLPRAVSSLGESSLGLFDPSLDVDDTSFLPRDLHNPNLLSLGVPDSERWPSDEEGLGWLSISSPLALCVADEGGESLSPLSCTPLCVVVPSVRSLVVEYLGDAADALSQPSKWVAQQMNMFRKQVGVSIKGRETECLALLRKIEASRKPIGPSSRVRKIATKGSHELRNLVASVNYDRDLIIPRKGRSLWSNQYVNWVGLDAVNTAGGILIMWDKRVVEKLDVVVGRFSISCHWRGLVDGFDWVCSGVYESHSDEGRNQFWEELSNIRQRWAAPWGTTPPSMSKIDRALVSLDWEEHYPNVLLKLLPRPISDHHPLLVEARGMACGKSSFKFENMWLKAEGFVDKGDKAPDPDGFTMAFFQKCWQVMEVDVMAFFGEVFEYCKFEKSLNATFISLIPKKVNALNIRDFHPISLIGSVYKILANVLANRLALVLDGIISEAQNSFVGGRKILDSVLIANECLDSWLKSRIPGLICKLDIEKAYDHCLYYLMNWMGFGSKWIRWIRGLRQGDPLSPLLFLLIMEVLSRMLKKTVVGGLLKGFQLGRPEDFGVCISHLFLKVKMNKSEMVPIGEVTGLDDLAALLSCHVGSLPLQYLGMSLGASYKALGIWNPIIEKIERCLVGWQNIYLSKGDCLTLLKSTLSSLPTYFLSLFPIPVSIAKRIECIQCNFLWGGMGDVHKYQLVGWYKVCSPMQFGGLGVRQLIPFDRALLRKWLWRFGMEELYLWRHVLVAKYGVERGVWITKKPWGTHGCSLWKHIRMGWDVFASHFGFDVGLGD</sequence>
<dbReference type="EMBL" id="OIVN01002668">
    <property type="protein sequence ID" value="SPD05509.1"/>
    <property type="molecule type" value="Genomic_DNA"/>
</dbReference>
<protein>
    <recommendedName>
        <fullName evidence="4">Reverse transcriptase domain-containing protein</fullName>
    </recommendedName>
</protein>
<dbReference type="Pfam" id="PF13966">
    <property type="entry name" value="zf-RVT"/>
    <property type="match status" value="1"/>
</dbReference>
<evidence type="ECO:0000313" key="3">
    <source>
        <dbReference type="EMBL" id="SPD05509.1"/>
    </source>
</evidence>
<accession>A0A2N9H1K8</accession>
<dbReference type="InterPro" id="IPR000477">
    <property type="entry name" value="RT_dom"/>
</dbReference>
<evidence type="ECO:0008006" key="4">
    <source>
        <dbReference type="Google" id="ProtNLM"/>
    </source>
</evidence>